<feature type="region of interest" description="Disordered" evidence="1">
    <location>
        <begin position="40"/>
        <end position="96"/>
    </location>
</feature>
<evidence type="ECO:0000313" key="3">
    <source>
        <dbReference type="Proteomes" id="UP001153678"/>
    </source>
</evidence>
<name>A0A9W4T8D7_9GLOM</name>
<accession>A0A9W4T8D7</accession>
<dbReference type="AlphaFoldDB" id="A0A9W4T8D7"/>
<keyword evidence="3" id="KW-1185">Reference proteome</keyword>
<proteinExistence type="predicted"/>
<dbReference type="Proteomes" id="UP001153678">
    <property type="component" value="Unassembled WGS sequence"/>
</dbReference>
<comment type="caution">
    <text evidence="2">The sequence shown here is derived from an EMBL/GenBank/DDBJ whole genome shotgun (WGS) entry which is preliminary data.</text>
</comment>
<reference evidence="2" key="1">
    <citation type="submission" date="2022-08" db="EMBL/GenBank/DDBJ databases">
        <authorList>
            <person name="Kallberg Y."/>
            <person name="Tangrot J."/>
            <person name="Rosling A."/>
        </authorList>
    </citation>
    <scope>NUCLEOTIDE SEQUENCE</scope>
    <source>
        <strain evidence="2">Wild A</strain>
    </source>
</reference>
<organism evidence="2 3">
    <name type="scientific">Funneliformis geosporum</name>
    <dbReference type="NCBI Taxonomy" id="1117311"/>
    <lineage>
        <taxon>Eukaryota</taxon>
        <taxon>Fungi</taxon>
        <taxon>Fungi incertae sedis</taxon>
        <taxon>Mucoromycota</taxon>
        <taxon>Glomeromycotina</taxon>
        <taxon>Glomeromycetes</taxon>
        <taxon>Glomerales</taxon>
        <taxon>Glomeraceae</taxon>
        <taxon>Funneliformis</taxon>
    </lineage>
</organism>
<evidence type="ECO:0000256" key="1">
    <source>
        <dbReference type="SAM" id="MobiDB-lite"/>
    </source>
</evidence>
<sequence>ESIATRINEGQGKNFQGHHCKEKFRKLVQKYNAICEYINGSRTARRSRRSTSPAPSIEEVEQILSQRLSSRRNQSNQRSRRHSEPPHRNSSHLSNHHLMMSLLAINHQIVQIM</sequence>
<feature type="compositionally biased region" description="Low complexity" evidence="1">
    <location>
        <begin position="64"/>
        <end position="77"/>
    </location>
</feature>
<protein>
    <submittedName>
        <fullName evidence="2">19837_t:CDS:1</fullName>
    </submittedName>
</protein>
<feature type="non-terminal residue" evidence="2">
    <location>
        <position position="1"/>
    </location>
</feature>
<evidence type="ECO:0000313" key="2">
    <source>
        <dbReference type="EMBL" id="CAI2196485.1"/>
    </source>
</evidence>
<dbReference type="EMBL" id="CAMKVN010014321">
    <property type="protein sequence ID" value="CAI2196485.1"/>
    <property type="molecule type" value="Genomic_DNA"/>
</dbReference>
<feature type="non-terminal residue" evidence="2">
    <location>
        <position position="113"/>
    </location>
</feature>
<gene>
    <name evidence="2" type="ORF">FWILDA_LOCUS17604</name>
</gene>